<evidence type="ECO:0000313" key="2">
    <source>
        <dbReference type="EMBL" id="UUI74513.1"/>
    </source>
</evidence>
<feature type="transmembrane region" description="Helical" evidence="1">
    <location>
        <begin position="6"/>
        <end position="22"/>
    </location>
</feature>
<dbReference type="RefSeq" id="WP_227569427.1">
    <property type="nucleotide sequence ID" value="NZ_CP101988.1"/>
</dbReference>
<feature type="transmembrane region" description="Helical" evidence="1">
    <location>
        <begin position="34"/>
        <end position="55"/>
    </location>
</feature>
<sequence>MSPYATVLVVCGLVVLSLLYLLRTRKIKEKYAAIWIALAAAILILGAVPSVAFWLSGLVGVQTPANLIFAVAVVVLFAVCIQLSTEVTHLEEETRTLAEEVALLRLEVTQGRESDARTAERAESSPR</sequence>
<protein>
    <submittedName>
        <fullName evidence="2">DUF2304 domain-containing protein</fullName>
    </submittedName>
</protein>
<dbReference type="EMBL" id="CP101988">
    <property type="protein sequence ID" value="UUI74513.1"/>
    <property type="molecule type" value="Genomic_DNA"/>
</dbReference>
<feature type="transmembrane region" description="Helical" evidence="1">
    <location>
        <begin position="67"/>
        <end position="85"/>
    </location>
</feature>
<dbReference type="Pfam" id="PF10066">
    <property type="entry name" value="DUF2304"/>
    <property type="match status" value="1"/>
</dbReference>
<organism evidence="2 3">
    <name type="scientific">Cellulomonas chengniuliangii</name>
    <dbReference type="NCBI Taxonomy" id="2968084"/>
    <lineage>
        <taxon>Bacteria</taxon>
        <taxon>Bacillati</taxon>
        <taxon>Actinomycetota</taxon>
        <taxon>Actinomycetes</taxon>
        <taxon>Micrococcales</taxon>
        <taxon>Cellulomonadaceae</taxon>
        <taxon>Cellulomonas</taxon>
    </lineage>
</organism>
<evidence type="ECO:0000313" key="3">
    <source>
        <dbReference type="Proteomes" id="UP001316189"/>
    </source>
</evidence>
<dbReference type="InterPro" id="IPR019277">
    <property type="entry name" value="DUF2304"/>
</dbReference>
<evidence type="ECO:0000256" key="1">
    <source>
        <dbReference type="SAM" id="Phobius"/>
    </source>
</evidence>
<reference evidence="2 3" key="1">
    <citation type="submission" date="2022-07" db="EMBL/GenBank/DDBJ databases">
        <title>Novel species in genus cellulomonas.</title>
        <authorList>
            <person name="Ye L."/>
        </authorList>
    </citation>
    <scope>NUCLEOTIDE SEQUENCE [LARGE SCALE GENOMIC DNA]</scope>
    <source>
        <strain evidence="3">zg-Y338</strain>
    </source>
</reference>
<keyword evidence="1" id="KW-0472">Membrane</keyword>
<accession>A0ABY5L1L8</accession>
<name>A0ABY5L1L8_9CELL</name>
<keyword evidence="3" id="KW-1185">Reference proteome</keyword>
<gene>
    <name evidence="2" type="ORF">NP064_11995</name>
</gene>
<dbReference type="Proteomes" id="UP001316189">
    <property type="component" value="Chromosome"/>
</dbReference>
<proteinExistence type="predicted"/>
<keyword evidence="1" id="KW-0812">Transmembrane</keyword>
<keyword evidence="1" id="KW-1133">Transmembrane helix</keyword>